<gene>
    <name evidence="1" type="ORF">KTC_07780</name>
</gene>
<dbReference type="Pfam" id="PF14124">
    <property type="entry name" value="DUF4291"/>
    <property type="match status" value="1"/>
</dbReference>
<proteinExistence type="predicted"/>
<organism evidence="1">
    <name type="scientific">Thermosporothrix sp. COM3</name>
    <dbReference type="NCBI Taxonomy" id="2490863"/>
    <lineage>
        <taxon>Bacteria</taxon>
        <taxon>Bacillati</taxon>
        <taxon>Chloroflexota</taxon>
        <taxon>Ktedonobacteria</taxon>
        <taxon>Ktedonobacterales</taxon>
        <taxon>Thermosporotrichaceae</taxon>
        <taxon>Thermosporothrix</taxon>
    </lineage>
</organism>
<dbReference type="AlphaFoldDB" id="A0A455SC53"/>
<dbReference type="InterPro" id="IPR025633">
    <property type="entry name" value="DUF4291"/>
</dbReference>
<reference evidence="1" key="1">
    <citation type="submission" date="2018-12" db="EMBL/GenBank/DDBJ databases">
        <title>Novel natural products biosynthetic potential of the class Ktedonobacteria.</title>
        <authorList>
            <person name="Zheng Y."/>
            <person name="Saitou A."/>
            <person name="Wang C.M."/>
            <person name="Toyoda A."/>
            <person name="Minakuchi Y."/>
            <person name="Sekiguchi Y."/>
            <person name="Ueda K."/>
            <person name="Takano H."/>
            <person name="Sakai Y."/>
            <person name="Yokota A."/>
            <person name="Yabe S."/>
        </authorList>
    </citation>
    <scope>NUCLEOTIDE SEQUENCE</scope>
    <source>
        <strain evidence="1">COM3</strain>
    </source>
</reference>
<name>A0A455SC53_9CHLR</name>
<dbReference type="EMBL" id="AP019376">
    <property type="protein sequence ID" value="BBH86027.1"/>
    <property type="molecule type" value="Genomic_DNA"/>
</dbReference>
<evidence type="ECO:0008006" key="2">
    <source>
        <dbReference type="Google" id="ProtNLM"/>
    </source>
</evidence>
<accession>A0A455SC53</accession>
<sequence>MQLQTTSYLQQLDEWPEEGRHILAQYDEQCVVVYQAYKPAIGHFAATHGYFGGEFRLERTSWIKPNFLWMMYRSKWGTSPQQEVVLAISLKRAFFDELLTQAVHSSYRSDIYPDEAAWYEQLHHSQVVLQWDPDHAPNGDRLPRRALQLGLRGNMLARYAKEEIAAIEDISAFVAEQRAFVQANALAQLQVPRERVYPAPTPEVAARLKLDPWTH</sequence>
<dbReference type="PANTHER" id="PTHR38567:SF1">
    <property type="entry name" value="DUF4291 DOMAIN-CONTAINING PROTEIN"/>
    <property type="match status" value="1"/>
</dbReference>
<protein>
    <recommendedName>
        <fullName evidence="2">DUF4291 domain-containing protein</fullName>
    </recommendedName>
</protein>
<dbReference type="PANTHER" id="PTHR38567">
    <property type="entry name" value="DUF4291 DOMAIN-CONTAINING PROTEIN"/>
    <property type="match status" value="1"/>
</dbReference>
<evidence type="ECO:0000313" key="1">
    <source>
        <dbReference type="EMBL" id="BBH86027.1"/>
    </source>
</evidence>